<dbReference type="PANTHER" id="PTHR22990:SF15">
    <property type="entry name" value="F-BOX ONLY PROTEIN 10"/>
    <property type="match status" value="1"/>
</dbReference>
<dbReference type="InterPro" id="IPR039448">
    <property type="entry name" value="Beta_helix"/>
</dbReference>
<keyword evidence="1" id="KW-0677">Repeat</keyword>
<organism evidence="3 4">
    <name type="scientific">Chengkuizengella marina</name>
    <dbReference type="NCBI Taxonomy" id="2507566"/>
    <lineage>
        <taxon>Bacteria</taxon>
        <taxon>Bacillati</taxon>
        <taxon>Bacillota</taxon>
        <taxon>Bacilli</taxon>
        <taxon>Bacillales</taxon>
        <taxon>Paenibacillaceae</taxon>
        <taxon>Chengkuizengella</taxon>
    </lineage>
</organism>
<feature type="domain" description="Right handed beta helix" evidence="2">
    <location>
        <begin position="533"/>
        <end position="664"/>
    </location>
</feature>
<dbReference type="InterPro" id="IPR011050">
    <property type="entry name" value="Pectin_lyase_fold/virulence"/>
</dbReference>
<proteinExistence type="predicted"/>
<keyword evidence="4" id="KW-1185">Reference proteome</keyword>
<dbReference type="SMART" id="SM00710">
    <property type="entry name" value="PbH1"/>
    <property type="match status" value="10"/>
</dbReference>
<dbReference type="InterPro" id="IPR051550">
    <property type="entry name" value="SCF-Subunits/Alg-Epimerases"/>
</dbReference>
<dbReference type="PANTHER" id="PTHR22990">
    <property type="entry name" value="F-BOX ONLY PROTEIN"/>
    <property type="match status" value="1"/>
</dbReference>
<reference evidence="3 4" key="1">
    <citation type="submission" date="2019-01" db="EMBL/GenBank/DDBJ databases">
        <title>Chengkuizengella sp. nov., isolated from deep-sea sediment of East Pacific Ocean.</title>
        <authorList>
            <person name="Yang J."/>
            <person name="Lai Q."/>
            <person name="Shao Z."/>
        </authorList>
    </citation>
    <scope>NUCLEOTIDE SEQUENCE [LARGE SCALE GENOMIC DNA]</scope>
    <source>
        <strain evidence="3 4">YPA3-1-1</strain>
    </source>
</reference>
<dbReference type="Proteomes" id="UP000448943">
    <property type="component" value="Unassembled WGS sequence"/>
</dbReference>
<evidence type="ECO:0000259" key="2">
    <source>
        <dbReference type="Pfam" id="PF13229"/>
    </source>
</evidence>
<feature type="domain" description="Right handed beta helix" evidence="2">
    <location>
        <begin position="72"/>
        <end position="222"/>
    </location>
</feature>
<dbReference type="AlphaFoldDB" id="A0A6N9Q4W0"/>
<accession>A0A6N9Q4W0</accession>
<gene>
    <name evidence="3" type="ORF">ERL59_12955</name>
</gene>
<dbReference type="SUPFAM" id="SSF51126">
    <property type="entry name" value="Pectin lyase-like"/>
    <property type="match status" value="3"/>
</dbReference>
<dbReference type="Pfam" id="PF13229">
    <property type="entry name" value="Beta_helix"/>
    <property type="match status" value="2"/>
</dbReference>
<name>A0A6N9Q4W0_9BACL</name>
<evidence type="ECO:0000313" key="4">
    <source>
        <dbReference type="Proteomes" id="UP000448943"/>
    </source>
</evidence>
<comment type="caution">
    <text evidence="3">The sequence shown here is derived from an EMBL/GenBank/DDBJ whole genome shotgun (WGS) entry which is preliminary data.</text>
</comment>
<evidence type="ECO:0000313" key="3">
    <source>
        <dbReference type="EMBL" id="NBI29868.1"/>
    </source>
</evidence>
<dbReference type="InterPro" id="IPR006626">
    <property type="entry name" value="PbH1"/>
</dbReference>
<protein>
    <recommendedName>
        <fullName evidence="2">Right handed beta helix domain-containing protein</fullName>
    </recommendedName>
</protein>
<sequence length="699" mass="76027">MEGNCMAVFNLTPANDIQDVINNFVNPGDTINLGEGTYNQSINIGMDKDCIRIVGAGVGKTILDGTELGVVNGIEIDSFMVTIEKLTIQNFGDLGILIQTSENIINQVKSQSNQNNGMEIASDAERNLIIESEANFNVNPEVDVDGIQVNGDHNYIVKCKFIGNSDDGLGLNSSNNLVFLNCAKENGFNGFNAVDGDVVDCNLFICNQAIKNGTDGFIINNTSLLLWNKTLCNGDDGIEAALDNNLLWRNEVKGNNEDGIDVNSNNSRIIRNKVVKNGIKQNDRGIEINGNTNIFDNNCVENNVQAGIIADQFFDGNVIRSNRLRGNNPDIVNEGINTVFDDNKCITSDPAGLCQKNNEVIVNEGESIQAAISAVTTTEGFTIRVGAGTFPEILNIGLGKDRIRIIGAGQGKTIIDGVGLGGIGINIDGSSFVTIENLTVKNSDSSGIRINTSDNILHCVNVFENQIDGILIMGLSERNMVMNCESSGNNFVGISVDGTHNYVVCSQCNRNMEEGIRFNQGEFNLAFHNLCDGNHAEGIEPGSNNNFIISNCVLNNADGIEAERDFNLFLWNKACNNNRDGIDVEESNNLVWGNICSNNERDGIFIQEDNNRMIHNIIKNNGVRGIRIEDRPFADFNIIDNNTIINNSQEGILILGDNNKVRSNCLIGNNPDINDQGTNSIMDENKCQTSIPDGLCEDC</sequence>
<dbReference type="EMBL" id="SIJB01000028">
    <property type="protein sequence ID" value="NBI29868.1"/>
    <property type="molecule type" value="Genomic_DNA"/>
</dbReference>
<dbReference type="InterPro" id="IPR012334">
    <property type="entry name" value="Pectin_lyas_fold"/>
</dbReference>
<dbReference type="Gene3D" id="2.160.20.10">
    <property type="entry name" value="Single-stranded right-handed beta-helix, Pectin lyase-like"/>
    <property type="match status" value="3"/>
</dbReference>
<evidence type="ECO:0000256" key="1">
    <source>
        <dbReference type="ARBA" id="ARBA00022737"/>
    </source>
</evidence>